<dbReference type="Proteomes" id="UP000476064">
    <property type="component" value="Chromosome"/>
</dbReference>
<proteinExistence type="predicted"/>
<protein>
    <submittedName>
        <fullName evidence="2">GerAB/ArcD/ProY family transporter</fullName>
    </submittedName>
</protein>
<dbReference type="Pfam" id="PF03845">
    <property type="entry name" value="Spore_permease"/>
    <property type="match status" value="1"/>
</dbReference>
<evidence type="ECO:0000313" key="2">
    <source>
        <dbReference type="EMBL" id="QHT60142.1"/>
    </source>
</evidence>
<keyword evidence="1" id="KW-0472">Membrane</keyword>
<organism evidence="2 3">
    <name type="scientific">Paenibacillus lycopersici</name>
    <dbReference type="NCBI Taxonomy" id="2704462"/>
    <lineage>
        <taxon>Bacteria</taxon>
        <taxon>Bacillati</taxon>
        <taxon>Bacillota</taxon>
        <taxon>Bacilli</taxon>
        <taxon>Bacillales</taxon>
        <taxon>Paenibacillaceae</taxon>
        <taxon>Paenibacillus</taxon>
    </lineage>
</organism>
<feature type="transmembrane region" description="Helical" evidence="1">
    <location>
        <begin position="110"/>
        <end position="127"/>
    </location>
</feature>
<evidence type="ECO:0000256" key="1">
    <source>
        <dbReference type="SAM" id="Phobius"/>
    </source>
</evidence>
<dbReference type="KEGG" id="plyc:GXP70_09440"/>
<gene>
    <name evidence="2" type="ORF">GXP70_09440</name>
</gene>
<name>A0A6C0FVS0_9BACL</name>
<feature type="transmembrane region" description="Helical" evidence="1">
    <location>
        <begin position="134"/>
        <end position="154"/>
    </location>
</feature>
<sequence>MNRYFYYNVIFISFLNLALFVPHTLIEYRYTGAITSMACATAVGTVMAVLFMHVMKAFPGKGIPEILSAFFPKFLIAPFLLLWAFVWFSASTLSLNTFSVLINRFFNPDTSPLIVLIVMSLACMYGATRSLLTIVFVLEIGLLTSAPIIAFVFFKALNNPNMQWDAVMTVVQYWKQMPRIKPFAAASFAFTGYINFFLMNRLVSPNARLRFRWLIPIIGSLTLLISFFVPIGIHGTEGAANYLYIWSVTSDTLIMSYGFIERVIFVFLLMYLLLTLIFASIGWLMAMEMVKSCMPKQKPDIDPPRTPRSNWIIVGLFAAMTVAYSHWINEKQNFQVTGYWIVMRSGVEIVSILFLFALSLFAPKAGKRLEQ</sequence>
<dbReference type="EMBL" id="CP048209">
    <property type="protein sequence ID" value="QHT60142.1"/>
    <property type="molecule type" value="Genomic_DNA"/>
</dbReference>
<keyword evidence="1" id="KW-0812">Transmembrane</keyword>
<keyword evidence="1" id="KW-1133">Transmembrane helix</keyword>
<dbReference type="AlphaFoldDB" id="A0A6C0FVS0"/>
<feature type="transmembrane region" description="Helical" evidence="1">
    <location>
        <begin position="211"/>
        <end position="233"/>
    </location>
</feature>
<feature type="transmembrane region" description="Helical" evidence="1">
    <location>
        <begin position="339"/>
        <end position="362"/>
    </location>
</feature>
<evidence type="ECO:0000313" key="3">
    <source>
        <dbReference type="Proteomes" id="UP000476064"/>
    </source>
</evidence>
<feature type="transmembrane region" description="Helical" evidence="1">
    <location>
        <begin position="180"/>
        <end position="199"/>
    </location>
</feature>
<dbReference type="RefSeq" id="WP_162356206.1">
    <property type="nucleotide sequence ID" value="NZ_CP048209.1"/>
</dbReference>
<keyword evidence="3" id="KW-1185">Reference proteome</keyword>
<feature type="transmembrane region" description="Helical" evidence="1">
    <location>
        <begin position="32"/>
        <end position="54"/>
    </location>
</feature>
<feature type="transmembrane region" description="Helical" evidence="1">
    <location>
        <begin position="66"/>
        <end position="90"/>
    </location>
</feature>
<dbReference type="InterPro" id="IPR004761">
    <property type="entry name" value="Spore_GerAB"/>
</dbReference>
<dbReference type="GO" id="GO:0016020">
    <property type="term" value="C:membrane"/>
    <property type="evidence" value="ECO:0007669"/>
    <property type="project" value="InterPro"/>
</dbReference>
<accession>A0A6C0FVS0</accession>
<feature type="transmembrane region" description="Helical" evidence="1">
    <location>
        <begin position="308"/>
        <end position="327"/>
    </location>
</feature>
<feature type="transmembrane region" description="Helical" evidence="1">
    <location>
        <begin position="263"/>
        <end position="287"/>
    </location>
</feature>
<feature type="transmembrane region" description="Helical" evidence="1">
    <location>
        <begin position="5"/>
        <end position="26"/>
    </location>
</feature>
<reference evidence="2 3" key="1">
    <citation type="submission" date="2020-01" db="EMBL/GenBank/DDBJ databases">
        <title>Paenibacillus sp. nov., isolated from tomato rhizosphere.</title>
        <authorList>
            <person name="Weon H.-Y."/>
            <person name="Lee S.A."/>
        </authorList>
    </citation>
    <scope>NUCLEOTIDE SEQUENCE [LARGE SCALE GENOMIC DNA]</scope>
    <source>
        <strain evidence="2 3">12200R-189</strain>
    </source>
</reference>
<dbReference type="GO" id="GO:0009847">
    <property type="term" value="P:spore germination"/>
    <property type="evidence" value="ECO:0007669"/>
    <property type="project" value="InterPro"/>
</dbReference>